<dbReference type="EMBL" id="ACYG01000009">
    <property type="protein sequence ID" value="EEV18560.1"/>
    <property type="molecule type" value="Genomic_DNA"/>
</dbReference>
<dbReference type="Proteomes" id="UP000005709">
    <property type="component" value="Unassembled WGS sequence"/>
</dbReference>
<gene>
    <name evidence="1" type="ORF">CAMGR0001_2571</name>
</gene>
<accession>C8PET2</accession>
<evidence type="ECO:0000313" key="1">
    <source>
        <dbReference type="EMBL" id="EEV18560.1"/>
    </source>
</evidence>
<sequence length="41" mass="4975">MARPCYAKFYLRRHKIYRIRTKAYHQARASLIRAATKSVYD</sequence>
<name>C8PET2_9BACT</name>
<dbReference type="AlphaFoldDB" id="C8PET2"/>
<comment type="caution">
    <text evidence="1">The sequence shown here is derived from an EMBL/GenBank/DDBJ whole genome shotgun (WGS) entry which is preliminary data.</text>
</comment>
<proteinExistence type="predicted"/>
<keyword evidence="2" id="KW-1185">Reference proteome</keyword>
<reference evidence="1 2" key="1">
    <citation type="submission" date="2009-07" db="EMBL/GenBank/DDBJ databases">
        <authorList>
            <person name="Madupu R."/>
            <person name="Sebastian Y."/>
            <person name="Durkin A.S."/>
            <person name="Torralba M."/>
            <person name="Methe B."/>
            <person name="Sutton G.G."/>
            <person name="Strausberg R.L."/>
            <person name="Nelson K.E."/>
        </authorList>
    </citation>
    <scope>NUCLEOTIDE SEQUENCE [LARGE SCALE GENOMIC DNA]</scope>
    <source>
        <strain evidence="1 2">RM3268</strain>
    </source>
</reference>
<evidence type="ECO:0000313" key="2">
    <source>
        <dbReference type="Proteomes" id="UP000005709"/>
    </source>
</evidence>
<protein>
    <submittedName>
        <fullName evidence="1">Uncharacterized protein</fullName>
    </submittedName>
</protein>
<organism evidence="1 2">
    <name type="scientific">Campylobacter gracilis RM3268</name>
    <dbReference type="NCBI Taxonomy" id="553220"/>
    <lineage>
        <taxon>Bacteria</taxon>
        <taxon>Pseudomonadati</taxon>
        <taxon>Campylobacterota</taxon>
        <taxon>Epsilonproteobacteria</taxon>
        <taxon>Campylobacterales</taxon>
        <taxon>Campylobacteraceae</taxon>
        <taxon>Campylobacter</taxon>
    </lineage>
</organism>